<dbReference type="KEGG" id="marq:MARGE09_P0029"/>
<dbReference type="AlphaFoldDB" id="A0AAN1WDY5"/>
<dbReference type="Gene3D" id="1.25.40.10">
    <property type="entry name" value="Tetratricopeptide repeat domain"/>
    <property type="match status" value="1"/>
</dbReference>
<proteinExistence type="inferred from homology"/>
<comment type="similarity">
    <text evidence="6">Belongs to the peptidase M48 family.</text>
</comment>
<evidence type="ECO:0000256" key="7">
    <source>
        <dbReference type="SAM" id="SignalP"/>
    </source>
</evidence>
<evidence type="ECO:0000313" key="9">
    <source>
        <dbReference type="EMBL" id="BCD95830.1"/>
    </source>
</evidence>
<evidence type="ECO:0000256" key="4">
    <source>
        <dbReference type="ARBA" id="ARBA00022833"/>
    </source>
</evidence>
<dbReference type="GO" id="GO:0016020">
    <property type="term" value="C:membrane"/>
    <property type="evidence" value="ECO:0007669"/>
    <property type="project" value="TreeGrafter"/>
</dbReference>
<evidence type="ECO:0000256" key="1">
    <source>
        <dbReference type="ARBA" id="ARBA00022670"/>
    </source>
</evidence>
<dbReference type="Pfam" id="PF13432">
    <property type="entry name" value="TPR_16"/>
    <property type="match status" value="2"/>
</dbReference>
<dbReference type="RefSeq" id="WP_236985281.1">
    <property type="nucleotide sequence ID" value="NZ_AP023086.1"/>
</dbReference>
<dbReference type="SMART" id="SM00028">
    <property type="entry name" value="TPR"/>
    <property type="match status" value="2"/>
</dbReference>
<organism evidence="9 10">
    <name type="scientific">Marinagarivorans cellulosilyticus</name>
    <dbReference type="NCBI Taxonomy" id="2721545"/>
    <lineage>
        <taxon>Bacteria</taxon>
        <taxon>Pseudomonadati</taxon>
        <taxon>Pseudomonadota</taxon>
        <taxon>Gammaproteobacteria</taxon>
        <taxon>Cellvibrionales</taxon>
        <taxon>Cellvibrionaceae</taxon>
        <taxon>Marinagarivorans</taxon>
    </lineage>
</organism>
<dbReference type="GO" id="GO:0046872">
    <property type="term" value="F:metal ion binding"/>
    <property type="evidence" value="ECO:0007669"/>
    <property type="project" value="UniProtKB-KW"/>
</dbReference>
<dbReference type="InterPro" id="IPR001915">
    <property type="entry name" value="Peptidase_M48"/>
</dbReference>
<dbReference type="SUPFAM" id="SSF48452">
    <property type="entry name" value="TPR-like"/>
    <property type="match status" value="1"/>
</dbReference>
<sequence>MRILALLAAPIVLTGCLATNPVTGNKEIVLMPLSEQIATGEKSYIPYQQQQGGQYTVDPGLTRYVASLGQSLAKVSDQPELPYEFVVLNDSTPNAWALPGGKVAINRGLISMLDDEAQLAAVIGHEIVHAAAGHSAAQMTRQTFIGMGSVALGAVAQNTQYGDLIMMGSQYGSGALNAHYGRDDELEADEHGIKYMERLGYDPKAAVELQEKFLALKNGNDGDFMSNLFASHPPSGERVNRNTGYAAGKTGKRNQAAFDAATRQLRKDQVAYDLQAQAIKYANNKDLGKALDMIDQAIKKQPKEALFFITKGQLLLAQKDPQNAYQLFTQAAQKNPTYFLPQLMAGISAKEIGNKADAKRYLASSLRLLPTAQANYYLGEISLQEGDKSTAKKYFNVAASDQGDVGKAAQEQLARLGGV</sequence>
<dbReference type="InterPro" id="IPR019734">
    <property type="entry name" value="TPR_rpt"/>
</dbReference>
<evidence type="ECO:0000256" key="2">
    <source>
        <dbReference type="ARBA" id="ARBA00022723"/>
    </source>
</evidence>
<keyword evidence="10" id="KW-1185">Reference proteome</keyword>
<gene>
    <name evidence="9" type="ORF">MARGE09_P0029</name>
</gene>
<dbReference type="PROSITE" id="PS51257">
    <property type="entry name" value="PROKAR_LIPOPROTEIN"/>
    <property type="match status" value="1"/>
</dbReference>
<evidence type="ECO:0000256" key="3">
    <source>
        <dbReference type="ARBA" id="ARBA00022801"/>
    </source>
</evidence>
<dbReference type="PANTHER" id="PTHR22726:SF1">
    <property type="entry name" value="METALLOENDOPEPTIDASE OMA1, MITOCHONDRIAL"/>
    <property type="match status" value="1"/>
</dbReference>
<dbReference type="InterPro" id="IPR011990">
    <property type="entry name" value="TPR-like_helical_dom_sf"/>
</dbReference>
<dbReference type="Gene3D" id="3.30.2010.10">
    <property type="entry name" value="Metalloproteases ('zincins'), catalytic domain"/>
    <property type="match status" value="1"/>
</dbReference>
<dbReference type="GO" id="GO:0004222">
    <property type="term" value="F:metalloendopeptidase activity"/>
    <property type="evidence" value="ECO:0007669"/>
    <property type="project" value="InterPro"/>
</dbReference>
<dbReference type="PANTHER" id="PTHR22726">
    <property type="entry name" value="METALLOENDOPEPTIDASE OMA1"/>
    <property type="match status" value="1"/>
</dbReference>
<keyword evidence="4 6" id="KW-0862">Zinc</keyword>
<dbReference type="Proteomes" id="UP001320119">
    <property type="component" value="Chromosome"/>
</dbReference>
<reference evidence="9 10" key="1">
    <citation type="journal article" date="2022" name="IScience">
        <title>An ultrasensitive nanofiber-based assay for enzymatic hydrolysis and deep-sea microbial degradation of cellulose.</title>
        <authorList>
            <person name="Tsudome M."/>
            <person name="Tachioka M."/>
            <person name="Miyazaki M."/>
            <person name="Uchimura K."/>
            <person name="Tsuda M."/>
            <person name="Takaki Y."/>
            <person name="Deguchi S."/>
        </authorList>
    </citation>
    <scope>NUCLEOTIDE SEQUENCE [LARGE SCALE GENOMIC DNA]</scope>
    <source>
        <strain evidence="9 10">GE09</strain>
    </source>
</reference>
<feature type="domain" description="Peptidase M48" evidence="8">
    <location>
        <begin position="62"/>
        <end position="241"/>
    </location>
</feature>
<accession>A0AAN1WDY5</accession>
<evidence type="ECO:0000256" key="5">
    <source>
        <dbReference type="ARBA" id="ARBA00023049"/>
    </source>
</evidence>
<evidence type="ECO:0000313" key="10">
    <source>
        <dbReference type="Proteomes" id="UP001320119"/>
    </source>
</evidence>
<keyword evidence="5 6" id="KW-0482">Metalloprotease</keyword>
<feature type="chain" id="PRO_5042947422" description="Peptidase M48 domain-containing protein" evidence="7">
    <location>
        <begin position="19"/>
        <end position="419"/>
    </location>
</feature>
<dbReference type="Pfam" id="PF01435">
    <property type="entry name" value="Peptidase_M48"/>
    <property type="match status" value="1"/>
</dbReference>
<feature type="signal peptide" evidence="7">
    <location>
        <begin position="1"/>
        <end position="18"/>
    </location>
</feature>
<protein>
    <recommendedName>
        <fullName evidence="8">Peptidase M48 domain-containing protein</fullName>
    </recommendedName>
</protein>
<evidence type="ECO:0000256" key="6">
    <source>
        <dbReference type="RuleBase" id="RU003983"/>
    </source>
</evidence>
<comment type="cofactor">
    <cofactor evidence="6">
        <name>Zn(2+)</name>
        <dbReference type="ChEBI" id="CHEBI:29105"/>
    </cofactor>
    <text evidence="6">Binds 1 zinc ion per subunit.</text>
</comment>
<keyword evidence="2" id="KW-0479">Metal-binding</keyword>
<dbReference type="GO" id="GO:0051603">
    <property type="term" value="P:proteolysis involved in protein catabolic process"/>
    <property type="evidence" value="ECO:0007669"/>
    <property type="project" value="TreeGrafter"/>
</dbReference>
<dbReference type="InterPro" id="IPR051156">
    <property type="entry name" value="Mito/Outer_Membr_Metalloprot"/>
</dbReference>
<evidence type="ECO:0000259" key="8">
    <source>
        <dbReference type="Pfam" id="PF01435"/>
    </source>
</evidence>
<keyword evidence="7" id="KW-0732">Signal</keyword>
<keyword evidence="1 6" id="KW-0645">Protease</keyword>
<keyword evidence="3 6" id="KW-0378">Hydrolase</keyword>
<dbReference type="EMBL" id="AP023086">
    <property type="protein sequence ID" value="BCD95830.1"/>
    <property type="molecule type" value="Genomic_DNA"/>
</dbReference>
<name>A0AAN1WDY5_9GAMM</name>